<accession>A0A7N0ZRV2</accession>
<evidence type="ECO:0000256" key="6">
    <source>
        <dbReference type="SAM" id="MobiDB-lite"/>
    </source>
</evidence>
<sequence length="450" mass="51054">MNDSPRIKHEDMVMEAPHPRQIQDSCLDIDPDDQDADDDEDYDEMPISFLSTSLRPNRDSSSPTMKRRKPKPLEVKRKLFKIVKHPLGHSREIHPEGVHKLVKPKAVRIRVKKLACHSTTDTKSSVMERAEEVQANLAADQPSFLKTMQPSHCSRGFFVKLPKNFRNDYLPNHDALMTLVDEHEEHYVVTFLAERLALSGGWRGFCTTNKLLEGDILVFQLTSPSEFRVYIVRANTLTEVDGALGLLNLDTKPATSRRNASSGADIEQLKSIESFTILVNGVNIESELPTHYKAVYFELCSSQQALLHDGLLKNIGPKLASEIISETVKIADTVRACKLSTPHEDYTIWDRTLEAFEMLGMEVAFIRARLKRIASIAFDSEEARESKLFRETVREKACVDEEITSLHLKLVELRRACRRLDAGAEALRASAEKHERRFQKAVSAPWLPET</sequence>
<feature type="compositionally biased region" description="Polar residues" evidence="6">
    <location>
        <begin position="49"/>
        <end position="64"/>
    </location>
</feature>
<dbReference type="GO" id="GO:0003677">
    <property type="term" value="F:DNA binding"/>
    <property type="evidence" value="ECO:0007669"/>
    <property type="project" value="UniProtKB-KW"/>
</dbReference>
<name>A0A7N0ZRV2_KALFE</name>
<comment type="subcellular location">
    <subcellularLocation>
        <location evidence="1">Nucleus</location>
    </subcellularLocation>
</comment>
<evidence type="ECO:0000259" key="7">
    <source>
        <dbReference type="PROSITE" id="PS50863"/>
    </source>
</evidence>
<proteinExistence type="predicted"/>
<dbReference type="Pfam" id="PF02362">
    <property type="entry name" value="B3"/>
    <property type="match status" value="1"/>
</dbReference>
<keyword evidence="2" id="KW-0805">Transcription regulation</keyword>
<dbReference type="CDD" id="cd10017">
    <property type="entry name" value="B3_DNA"/>
    <property type="match status" value="1"/>
</dbReference>
<dbReference type="Gene3D" id="2.40.330.10">
    <property type="entry name" value="DNA-binding pseudobarrel domain"/>
    <property type="match status" value="1"/>
</dbReference>
<protein>
    <recommendedName>
        <fullName evidence="7">TF-B3 domain-containing protein</fullName>
    </recommendedName>
</protein>
<dbReference type="PANTHER" id="PTHR31391">
    <property type="entry name" value="B3 DOMAIN-CONTAINING PROTEIN OS11G0197600-RELATED"/>
    <property type="match status" value="1"/>
</dbReference>
<keyword evidence="4" id="KW-0804">Transcription</keyword>
<feature type="compositionally biased region" description="Acidic residues" evidence="6">
    <location>
        <begin position="27"/>
        <end position="44"/>
    </location>
</feature>
<dbReference type="Proteomes" id="UP000594263">
    <property type="component" value="Unplaced"/>
</dbReference>
<reference evidence="8" key="1">
    <citation type="submission" date="2021-01" db="UniProtKB">
        <authorList>
            <consortium name="EnsemblPlants"/>
        </authorList>
    </citation>
    <scope>IDENTIFICATION</scope>
</reference>
<evidence type="ECO:0000256" key="1">
    <source>
        <dbReference type="ARBA" id="ARBA00004123"/>
    </source>
</evidence>
<dbReference type="AlphaFoldDB" id="A0A7N0ZRV2"/>
<evidence type="ECO:0000313" key="9">
    <source>
        <dbReference type="Proteomes" id="UP000594263"/>
    </source>
</evidence>
<dbReference type="Gramene" id="Kaladp0020s0144.1.v1.1">
    <property type="protein sequence ID" value="Kaladp0020s0144.1.v1.1"/>
    <property type="gene ID" value="Kaladp0020s0144.v1.1"/>
</dbReference>
<evidence type="ECO:0000256" key="5">
    <source>
        <dbReference type="ARBA" id="ARBA00023242"/>
    </source>
</evidence>
<evidence type="ECO:0000256" key="3">
    <source>
        <dbReference type="ARBA" id="ARBA00023125"/>
    </source>
</evidence>
<organism evidence="8 9">
    <name type="scientific">Kalanchoe fedtschenkoi</name>
    <name type="common">Lavender scallops</name>
    <name type="synonym">South American air plant</name>
    <dbReference type="NCBI Taxonomy" id="63787"/>
    <lineage>
        <taxon>Eukaryota</taxon>
        <taxon>Viridiplantae</taxon>
        <taxon>Streptophyta</taxon>
        <taxon>Embryophyta</taxon>
        <taxon>Tracheophyta</taxon>
        <taxon>Spermatophyta</taxon>
        <taxon>Magnoliopsida</taxon>
        <taxon>eudicotyledons</taxon>
        <taxon>Gunneridae</taxon>
        <taxon>Pentapetalae</taxon>
        <taxon>Saxifragales</taxon>
        <taxon>Crassulaceae</taxon>
        <taxon>Kalanchoe</taxon>
    </lineage>
</organism>
<keyword evidence="9" id="KW-1185">Reference proteome</keyword>
<dbReference type="PANTHER" id="PTHR31391:SF101">
    <property type="entry name" value="B3 DOMAIN-CONTAINING PROTEIN OS01G0234100"/>
    <property type="match status" value="1"/>
</dbReference>
<evidence type="ECO:0000256" key="4">
    <source>
        <dbReference type="ARBA" id="ARBA00023163"/>
    </source>
</evidence>
<dbReference type="InterPro" id="IPR015300">
    <property type="entry name" value="DNA-bd_pseudobarrel_sf"/>
</dbReference>
<dbReference type="SUPFAM" id="SSF101936">
    <property type="entry name" value="DNA-binding pseudobarrel domain"/>
    <property type="match status" value="1"/>
</dbReference>
<dbReference type="GO" id="GO:0005634">
    <property type="term" value="C:nucleus"/>
    <property type="evidence" value="ECO:0007669"/>
    <property type="project" value="UniProtKB-SubCell"/>
</dbReference>
<dbReference type="InterPro" id="IPR044837">
    <property type="entry name" value="REM16-like"/>
</dbReference>
<feature type="domain" description="TF-B3" evidence="7">
    <location>
        <begin position="144"/>
        <end position="235"/>
    </location>
</feature>
<dbReference type="SMART" id="SM01019">
    <property type="entry name" value="B3"/>
    <property type="match status" value="1"/>
</dbReference>
<evidence type="ECO:0000256" key="2">
    <source>
        <dbReference type="ARBA" id="ARBA00023015"/>
    </source>
</evidence>
<feature type="region of interest" description="Disordered" evidence="6">
    <location>
        <begin position="1"/>
        <end position="73"/>
    </location>
</feature>
<dbReference type="OMA" id="MERCKEQ"/>
<keyword evidence="3" id="KW-0238">DNA-binding</keyword>
<evidence type="ECO:0000313" key="8">
    <source>
        <dbReference type="EnsemblPlants" id="Kaladp0020s0144.1.v1.1"/>
    </source>
</evidence>
<dbReference type="PROSITE" id="PS50863">
    <property type="entry name" value="B3"/>
    <property type="match status" value="1"/>
</dbReference>
<keyword evidence="5" id="KW-0539">Nucleus</keyword>
<dbReference type="InterPro" id="IPR003340">
    <property type="entry name" value="B3_DNA-bd"/>
</dbReference>
<dbReference type="EnsemblPlants" id="Kaladp0020s0144.1.v1.1">
    <property type="protein sequence ID" value="Kaladp0020s0144.1.v1.1"/>
    <property type="gene ID" value="Kaladp0020s0144.v1.1"/>
</dbReference>
<feature type="compositionally biased region" description="Basic and acidic residues" evidence="6">
    <location>
        <begin position="1"/>
        <end position="12"/>
    </location>
</feature>